<name>A0A1G9DS89_9RHOB</name>
<dbReference type="Pfam" id="PF13692">
    <property type="entry name" value="Glyco_trans_1_4"/>
    <property type="match status" value="1"/>
</dbReference>
<keyword evidence="1 2" id="KW-0808">Transferase</keyword>
<dbReference type="GO" id="GO:0016757">
    <property type="term" value="F:glycosyltransferase activity"/>
    <property type="evidence" value="ECO:0007669"/>
    <property type="project" value="TreeGrafter"/>
</dbReference>
<dbReference type="PANTHER" id="PTHR46401:SF2">
    <property type="entry name" value="GLYCOSYLTRANSFERASE WBBK-RELATED"/>
    <property type="match status" value="1"/>
</dbReference>
<dbReference type="EMBL" id="FNEK01000049">
    <property type="protein sequence ID" value="SDK66771.1"/>
    <property type="molecule type" value="Genomic_DNA"/>
</dbReference>
<dbReference type="GO" id="GO:0009103">
    <property type="term" value="P:lipopolysaccharide biosynthetic process"/>
    <property type="evidence" value="ECO:0007669"/>
    <property type="project" value="TreeGrafter"/>
</dbReference>
<proteinExistence type="predicted"/>
<sequence>MEKMRPAVDIAREHMACAKALRARFWPAILPRQRKRIGVFPYPLKNPFLPLLYSNMRAEVVALPSLRRGIRLANLGHVDALHIQFEDQFWRRARFEPKRTEGEASAEFIEMLDDYISSGGHLAWTLHDAESHYEDFHSKSIREIRSFLANSAHVVHTFSSAGAQYATNVMKITPERIVVIPHPSYIGAYGDAPVSEPPPDRRRFLSFGTIRPFKGIEQFLDALGHAKIDATFDKLVVAGEYLKGRSPDLEAHIPNNRTVDLRYGIVKDEDVSSIFADTDFAVLNYQRVLTSGFAALAMTMGKPIVGVDRGGLKEAVPPENHALLYDPSIPDGLATVIERACAMSPTEHLALQLACREFANQYHPFTQSRLLEQAFEDHGVL</sequence>
<protein>
    <submittedName>
        <fullName evidence="2">Glycosyl transferases group 1</fullName>
    </submittedName>
</protein>
<dbReference type="SUPFAM" id="SSF53756">
    <property type="entry name" value="UDP-Glycosyltransferase/glycogen phosphorylase"/>
    <property type="match status" value="1"/>
</dbReference>
<evidence type="ECO:0000313" key="3">
    <source>
        <dbReference type="Proteomes" id="UP000199382"/>
    </source>
</evidence>
<gene>
    <name evidence="2" type="ORF">SAMN04488026_10493</name>
</gene>
<dbReference type="Gene3D" id="3.40.50.2000">
    <property type="entry name" value="Glycogen Phosphorylase B"/>
    <property type="match status" value="1"/>
</dbReference>
<organism evidence="2 3">
    <name type="scientific">Aliiruegeria lutimaris</name>
    <dbReference type="NCBI Taxonomy" id="571298"/>
    <lineage>
        <taxon>Bacteria</taxon>
        <taxon>Pseudomonadati</taxon>
        <taxon>Pseudomonadota</taxon>
        <taxon>Alphaproteobacteria</taxon>
        <taxon>Rhodobacterales</taxon>
        <taxon>Roseobacteraceae</taxon>
        <taxon>Aliiruegeria</taxon>
    </lineage>
</organism>
<evidence type="ECO:0000313" key="2">
    <source>
        <dbReference type="EMBL" id="SDK66771.1"/>
    </source>
</evidence>
<reference evidence="2 3" key="1">
    <citation type="submission" date="2016-10" db="EMBL/GenBank/DDBJ databases">
        <authorList>
            <person name="de Groot N.N."/>
        </authorList>
    </citation>
    <scope>NUCLEOTIDE SEQUENCE [LARGE SCALE GENOMIC DNA]</scope>
    <source>
        <strain evidence="2 3">DSM 25294</strain>
    </source>
</reference>
<accession>A0A1G9DS89</accession>
<evidence type="ECO:0000256" key="1">
    <source>
        <dbReference type="ARBA" id="ARBA00022679"/>
    </source>
</evidence>
<dbReference type="PANTHER" id="PTHR46401">
    <property type="entry name" value="GLYCOSYLTRANSFERASE WBBK-RELATED"/>
    <property type="match status" value="1"/>
</dbReference>
<dbReference type="AlphaFoldDB" id="A0A1G9DS89"/>
<dbReference type="RefSeq" id="WP_170844642.1">
    <property type="nucleotide sequence ID" value="NZ_FNEK01000049.1"/>
</dbReference>
<keyword evidence="3" id="KW-1185">Reference proteome</keyword>
<dbReference type="Proteomes" id="UP000199382">
    <property type="component" value="Unassembled WGS sequence"/>
</dbReference>
<dbReference type="CDD" id="cd03801">
    <property type="entry name" value="GT4_PimA-like"/>
    <property type="match status" value="1"/>
</dbReference>
<dbReference type="STRING" id="571298.SAMN04488026_10493"/>